<reference evidence="1 2" key="1">
    <citation type="submission" date="2024-10" db="EMBL/GenBank/DDBJ databases">
        <title>The Natural Products Discovery Center: Release of the First 8490 Sequenced Strains for Exploring Actinobacteria Biosynthetic Diversity.</title>
        <authorList>
            <person name="Kalkreuter E."/>
            <person name="Kautsar S.A."/>
            <person name="Yang D."/>
            <person name="Bader C.D."/>
            <person name="Teijaro C.N."/>
            <person name="Fluegel L."/>
            <person name="Davis C.M."/>
            <person name="Simpson J.R."/>
            <person name="Lauterbach L."/>
            <person name="Steele A.D."/>
            <person name="Gui C."/>
            <person name="Meng S."/>
            <person name="Li G."/>
            <person name="Viehrig K."/>
            <person name="Ye F."/>
            <person name="Su P."/>
            <person name="Kiefer A.F."/>
            <person name="Nichols A."/>
            <person name="Cepeda A.J."/>
            <person name="Yan W."/>
            <person name="Fan B."/>
            <person name="Jiang Y."/>
            <person name="Adhikari A."/>
            <person name="Zheng C.-J."/>
            <person name="Schuster L."/>
            <person name="Cowan T.M."/>
            <person name="Smanski M.J."/>
            <person name="Chevrette M.G."/>
            <person name="De Carvalho L.P.S."/>
            <person name="Shen B."/>
        </authorList>
    </citation>
    <scope>NUCLEOTIDE SEQUENCE [LARGE SCALE GENOMIC DNA]</scope>
    <source>
        <strain evidence="1 2">NPDC007066</strain>
    </source>
</reference>
<dbReference type="EMBL" id="JBIAFP010000006">
    <property type="protein sequence ID" value="MFE9225353.1"/>
    <property type="molecule type" value="Genomic_DNA"/>
</dbReference>
<keyword evidence="2" id="KW-1185">Reference proteome</keyword>
<dbReference type="Proteomes" id="UP001601288">
    <property type="component" value="Unassembled WGS sequence"/>
</dbReference>
<name>A0ABW6LA72_9ACTN</name>
<organism evidence="1 2">
    <name type="scientific">Streptomyces massasporeus</name>
    <dbReference type="NCBI Taxonomy" id="67324"/>
    <lineage>
        <taxon>Bacteria</taxon>
        <taxon>Bacillati</taxon>
        <taxon>Actinomycetota</taxon>
        <taxon>Actinomycetes</taxon>
        <taxon>Kitasatosporales</taxon>
        <taxon>Streptomycetaceae</taxon>
        <taxon>Streptomyces</taxon>
    </lineage>
</organism>
<comment type="caution">
    <text evidence="1">The sequence shown here is derived from an EMBL/GenBank/DDBJ whole genome shotgun (WGS) entry which is preliminary data.</text>
</comment>
<protein>
    <submittedName>
        <fullName evidence="1">Uncharacterized protein</fullName>
    </submittedName>
</protein>
<accession>A0ABW6LA72</accession>
<sequence length="125" mass="13842">MLDSDTSPYEQALEILGLASGGAPVGNGDEALYSLALIWGELTDRVELRPEETDQAETHMVTAAREWLTVEGDRVAEAQYLDRWLHDILGYERPAPSQTPYTILKTVVAAMSPWVHIPPVPRGEQ</sequence>
<evidence type="ECO:0000313" key="1">
    <source>
        <dbReference type="EMBL" id="MFE9225353.1"/>
    </source>
</evidence>
<gene>
    <name evidence="1" type="ORF">ACFYM3_12070</name>
</gene>
<proteinExistence type="predicted"/>
<evidence type="ECO:0000313" key="2">
    <source>
        <dbReference type="Proteomes" id="UP001601288"/>
    </source>
</evidence>
<dbReference type="RefSeq" id="WP_358286668.1">
    <property type="nucleotide sequence ID" value="NZ_JBEYGJ010000027.1"/>
</dbReference>